<feature type="region of interest" description="Disordered" evidence="9">
    <location>
        <begin position="14"/>
        <end position="45"/>
    </location>
</feature>
<dbReference type="SUPFAM" id="SSF53056">
    <property type="entry name" value="beta-carbonic anhydrase, cab"/>
    <property type="match status" value="1"/>
</dbReference>
<dbReference type="EMBL" id="PGGS01000063">
    <property type="protein sequence ID" value="PNH10217.1"/>
    <property type="molecule type" value="Genomic_DNA"/>
</dbReference>
<evidence type="ECO:0000256" key="7">
    <source>
        <dbReference type="PIRSR" id="PIRSR601765-1"/>
    </source>
</evidence>
<feature type="binding site" evidence="7">
    <location>
        <position position="90"/>
    </location>
    <ligand>
        <name>Zn(2+)</name>
        <dbReference type="ChEBI" id="CHEBI:29105"/>
    </ligand>
</feature>
<dbReference type="InterPro" id="IPR015892">
    <property type="entry name" value="Carbonic_anhydrase_CS"/>
</dbReference>
<dbReference type="EC" id="4.2.1.1" evidence="2 8"/>
<reference evidence="10 11" key="1">
    <citation type="journal article" date="2017" name="Mol. Biol. Evol.">
        <title>The 4-celled Tetrabaena socialis nuclear genome reveals the essential components for genetic control of cell number at the origin of multicellularity in the volvocine lineage.</title>
        <authorList>
            <person name="Featherston J."/>
            <person name="Arakaki Y."/>
            <person name="Hanschen E.R."/>
            <person name="Ferris P.J."/>
            <person name="Michod R.E."/>
            <person name="Olson B.J.S.C."/>
            <person name="Nozaki H."/>
            <person name="Durand P.M."/>
        </authorList>
    </citation>
    <scope>NUCLEOTIDE SEQUENCE [LARGE SCALE GENOMIC DNA]</scope>
    <source>
        <strain evidence="10 11">NIES-571</strain>
    </source>
</reference>
<comment type="function">
    <text evidence="8">Reversible hydration of carbon dioxide.</text>
</comment>
<name>A0A2J8ACI1_9CHLO</name>
<dbReference type="PROSITE" id="PS00704">
    <property type="entry name" value="PROK_CO2_ANHYDRASE_1"/>
    <property type="match status" value="1"/>
</dbReference>
<evidence type="ECO:0000256" key="8">
    <source>
        <dbReference type="RuleBase" id="RU003956"/>
    </source>
</evidence>
<keyword evidence="4 7" id="KW-0862">Zinc</keyword>
<evidence type="ECO:0000256" key="3">
    <source>
        <dbReference type="ARBA" id="ARBA00022723"/>
    </source>
</evidence>
<evidence type="ECO:0000313" key="10">
    <source>
        <dbReference type="EMBL" id="PNH10217.1"/>
    </source>
</evidence>
<evidence type="ECO:0000256" key="2">
    <source>
        <dbReference type="ARBA" id="ARBA00012925"/>
    </source>
</evidence>
<dbReference type="PANTHER" id="PTHR11002">
    <property type="entry name" value="CARBONIC ANHYDRASE"/>
    <property type="match status" value="1"/>
</dbReference>
<evidence type="ECO:0000313" key="11">
    <source>
        <dbReference type="Proteomes" id="UP000236333"/>
    </source>
</evidence>
<gene>
    <name evidence="10" type="ORF">TSOC_003081</name>
</gene>
<evidence type="ECO:0000256" key="6">
    <source>
        <dbReference type="ARBA" id="ARBA00048348"/>
    </source>
</evidence>
<feature type="binding site" evidence="7">
    <location>
        <position position="88"/>
    </location>
    <ligand>
        <name>Zn(2+)</name>
        <dbReference type="ChEBI" id="CHEBI:29105"/>
    </ligand>
</feature>
<keyword evidence="3 7" id="KW-0479">Metal-binding</keyword>
<dbReference type="Pfam" id="PF00484">
    <property type="entry name" value="Pro_CA"/>
    <property type="match status" value="1"/>
</dbReference>
<evidence type="ECO:0000256" key="1">
    <source>
        <dbReference type="ARBA" id="ARBA00006217"/>
    </source>
</evidence>
<comment type="similarity">
    <text evidence="1 8">Belongs to the beta-class carbonic anhydrase family.</text>
</comment>
<dbReference type="CDD" id="cd00883">
    <property type="entry name" value="beta_CA_cladeA"/>
    <property type="match status" value="1"/>
</dbReference>
<dbReference type="GO" id="GO:0015976">
    <property type="term" value="P:carbon utilization"/>
    <property type="evidence" value="ECO:0007669"/>
    <property type="project" value="InterPro"/>
</dbReference>
<evidence type="ECO:0000256" key="4">
    <source>
        <dbReference type="ARBA" id="ARBA00022833"/>
    </source>
</evidence>
<dbReference type="Proteomes" id="UP000236333">
    <property type="component" value="Unassembled WGS sequence"/>
</dbReference>
<dbReference type="SMART" id="SM00947">
    <property type="entry name" value="Pro_CA"/>
    <property type="match status" value="1"/>
</dbReference>
<sequence length="238" mass="26340">MLAQDFRRLAMNQAAIAAMKEPSDDDAEGSTDTEPSPVNARPASMDLDPLSRLLRKNKAWSAARAQEDPDYFNKLLNQQAPEYLWIGCSDSRVPANAILGLAPGEVFVQRNVGNQATHTDLNCMSCLEYAVKELKVRVRNIIVCGHYGCGAVKGALKLPSKTTNLVNCWISDIRQCRNEHRSELMALPTLEAQIDRLCELNVLRQTFHVATTSTAGAASYRSRMDAFNAYMNTMANDT</sequence>
<keyword evidence="11" id="KW-1185">Reference proteome</keyword>
<dbReference type="PANTHER" id="PTHR11002:SF76">
    <property type="entry name" value="CARBONIC ANHYDRASE"/>
    <property type="match status" value="1"/>
</dbReference>
<dbReference type="AlphaFoldDB" id="A0A2J8ACI1"/>
<proteinExistence type="inferred from homology"/>
<accession>A0A2J8ACI1</accession>
<evidence type="ECO:0000256" key="5">
    <source>
        <dbReference type="ARBA" id="ARBA00023239"/>
    </source>
</evidence>
<dbReference type="InterPro" id="IPR001765">
    <property type="entry name" value="Carbonic_anhydrase"/>
</dbReference>
<protein>
    <recommendedName>
        <fullName evidence="2 8">Carbonic anhydrase</fullName>
        <ecNumber evidence="2 8">4.2.1.1</ecNumber>
    </recommendedName>
    <alternativeName>
        <fullName evidence="8">Carbonate dehydratase</fullName>
    </alternativeName>
</protein>
<feature type="binding site" evidence="7">
    <location>
        <position position="146"/>
    </location>
    <ligand>
        <name>Zn(2+)</name>
        <dbReference type="ChEBI" id="CHEBI:29105"/>
    </ligand>
</feature>
<dbReference type="OrthoDB" id="10248475at2759"/>
<dbReference type="GO" id="GO:0004089">
    <property type="term" value="F:carbonate dehydratase activity"/>
    <property type="evidence" value="ECO:0007669"/>
    <property type="project" value="UniProtKB-UniRule"/>
</dbReference>
<keyword evidence="5 8" id="KW-0456">Lyase</keyword>
<evidence type="ECO:0000256" key="9">
    <source>
        <dbReference type="SAM" id="MobiDB-lite"/>
    </source>
</evidence>
<feature type="binding site" evidence="7">
    <location>
        <position position="149"/>
    </location>
    <ligand>
        <name>Zn(2+)</name>
        <dbReference type="ChEBI" id="CHEBI:29105"/>
    </ligand>
</feature>
<dbReference type="InterPro" id="IPR036874">
    <property type="entry name" value="Carbonic_anhydrase_sf"/>
</dbReference>
<dbReference type="Gene3D" id="3.40.1050.10">
    <property type="entry name" value="Carbonic anhydrase"/>
    <property type="match status" value="1"/>
</dbReference>
<dbReference type="GO" id="GO:0008270">
    <property type="term" value="F:zinc ion binding"/>
    <property type="evidence" value="ECO:0007669"/>
    <property type="project" value="UniProtKB-UniRule"/>
</dbReference>
<comment type="cofactor">
    <cofactor evidence="7">
        <name>Zn(2+)</name>
        <dbReference type="ChEBI" id="CHEBI:29105"/>
    </cofactor>
    <text evidence="7">Binds 1 zinc ion per subunit.</text>
</comment>
<comment type="catalytic activity">
    <reaction evidence="6 8">
        <text>hydrogencarbonate + H(+) = CO2 + H2O</text>
        <dbReference type="Rhea" id="RHEA:10748"/>
        <dbReference type="ChEBI" id="CHEBI:15377"/>
        <dbReference type="ChEBI" id="CHEBI:15378"/>
        <dbReference type="ChEBI" id="CHEBI:16526"/>
        <dbReference type="ChEBI" id="CHEBI:17544"/>
        <dbReference type="EC" id="4.2.1.1"/>
    </reaction>
</comment>
<organism evidence="10 11">
    <name type="scientific">Tetrabaena socialis</name>
    <dbReference type="NCBI Taxonomy" id="47790"/>
    <lineage>
        <taxon>Eukaryota</taxon>
        <taxon>Viridiplantae</taxon>
        <taxon>Chlorophyta</taxon>
        <taxon>core chlorophytes</taxon>
        <taxon>Chlorophyceae</taxon>
        <taxon>CS clade</taxon>
        <taxon>Chlamydomonadales</taxon>
        <taxon>Tetrabaenaceae</taxon>
        <taxon>Tetrabaena</taxon>
    </lineage>
</organism>
<comment type="caution">
    <text evidence="10">The sequence shown here is derived from an EMBL/GenBank/DDBJ whole genome shotgun (WGS) entry which is preliminary data.</text>
</comment>